<dbReference type="AlphaFoldDB" id="A0A7C9EU16"/>
<keyword evidence="1" id="KW-0732">Signal</keyword>
<name>A0A7C9EU16_OPUST</name>
<evidence type="ECO:0000313" key="2">
    <source>
        <dbReference type="EMBL" id="MBA4667949.1"/>
    </source>
</evidence>
<proteinExistence type="predicted"/>
<reference evidence="2" key="1">
    <citation type="journal article" date="2013" name="J. Plant Res.">
        <title>Effect of fungi and light on seed germination of three Opuntia species from semiarid lands of central Mexico.</title>
        <authorList>
            <person name="Delgado-Sanchez P."/>
            <person name="Jimenez-Bremont J.F."/>
            <person name="Guerrero-Gonzalez Mde L."/>
            <person name="Flores J."/>
        </authorList>
    </citation>
    <scope>NUCLEOTIDE SEQUENCE</scope>
    <source>
        <tissue evidence="2">Cladode</tissue>
    </source>
</reference>
<feature type="signal peptide" evidence="1">
    <location>
        <begin position="1"/>
        <end position="35"/>
    </location>
</feature>
<reference evidence="2" key="2">
    <citation type="submission" date="2020-07" db="EMBL/GenBank/DDBJ databases">
        <authorList>
            <person name="Vera ALvarez R."/>
            <person name="Arias-Moreno D.M."/>
            <person name="Jimenez-Jacinto V."/>
            <person name="Jimenez-Bremont J.F."/>
            <person name="Swaminathan K."/>
            <person name="Moose S.P."/>
            <person name="Guerrero-Gonzalez M.L."/>
            <person name="Marino-Ramirez L."/>
            <person name="Landsman D."/>
            <person name="Rodriguez-Kessler M."/>
            <person name="Delgado-Sanchez P."/>
        </authorList>
    </citation>
    <scope>NUCLEOTIDE SEQUENCE</scope>
    <source>
        <tissue evidence="2">Cladode</tissue>
    </source>
</reference>
<organism evidence="2">
    <name type="scientific">Opuntia streptacantha</name>
    <name type="common">Prickly pear cactus</name>
    <name type="synonym">Opuntia cardona</name>
    <dbReference type="NCBI Taxonomy" id="393608"/>
    <lineage>
        <taxon>Eukaryota</taxon>
        <taxon>Viridiplantae</taxon>
        <taxon>Streptophyta</taxon>
        <taxon>Embryophyta</taxon>
        <taxon>Tracheophyta</taxon>
        <taxon>Spermatophyta</taxon>
        <taxon>Magnoliopsida</taxon>
        <taxon>eudicotyledons</taxon>
        <taxon>Gunneridae</taxon>
        <taxon>Pentapetalae</taxon>
        <taxon>Caryophyllales</taxon>
        <taxon>Cactineae</taxon>
        <taxon>Cactaceae</taxon>
        <taxon>Opuntioideae</taxon>
        <taxon>Opuntia</taxon>
    </lineage>
</organism>
<accession>A0A7C9EU16</accession>
<feature type="chain" id="PRO_5027618441" description="Secreted protein" evidence="1">
    <location>
        <begin position="36"/>
        <end position="124"/>
    </location>
</feature>
<dbReference type="EMBL" id="GISG01237538">
    <property type="protein sequence ID" value="MBA4667949.1"/>
    <property type="molecule type" value="Transcribed_RNA"/>
</dbReference>
<evidence type="ECO:0008006" key="3">
    <source>
        <dbReference type="Google" id="ProtNLM"/>
    </source>
</evidence>
<sequence>MELCSLSLFFPLLSPVFFFAGTLLLLLSCSGSAAASPFFLPLSPHCPPFVFVFLLNYFTWGDVRSGQGQTGQWTSVLFFLNASRVPCGSNYTFINYKLQFTCCVSCLIAYLIIYDDGWYSMLLC</sequence>
<protein>
    <recommendedName>
        <fullName evidence="3">Secreted protein</fullName>
    </recommendedName>
</protein>
<evidence type="ECO:0000256" key="1">
    <source>
        <dbReference type="SAM" id="SignalP"/>
    </source>
</evidence>